<comment type="caution">
    <text evidence="1">The sequence shown here is derived from an EMBL/GenBank/DDBJ whole genome shotgun (WGS) entry which is preliminary data.</text>
</comment>
<dbReference type="Proteomes" id="UP001565369">
    <property type="component" value="Unassembled WGS sequence"/>
</dbReference>
<organism evidence="1 2">
    <name type="scientific">Bradyrhizobium ottawaense</name>
    <dbReference type="NCBI Taxonomy" id="931866"/>
    <lineage>
        <taxon>Bacteria</taxon>
        <taxon>Pseudomonadati</taxon>
        <taxon>Pseudomonadota</taxon>
        <taxon>Alphaproteobacteria</taxon>
        <taxon>Hyphomicrobiales</taxon>
        <taxon>Nitrobacteraceae</taxon>
        <taxon>Bradyrhizobium</taxon>
    </lineage>
</organism>
<name>A0ABV4FUC8_9BRAD</name>
<evidence type="ECO:0000313" key="1">
    <source>
        <dbReference type="EMBL" id="MEY9455219.1"/>
    </source>
</evidence>
<accession>A0ABV4FUC8</accession>
<proteinExistence type="predicted"/>
<protein>
    <submittedName>
        <fullName evidence="1">Uncharacterized protein</fullName>
    </submittedName>
</protein>
<gene>
    <name evidence="1" type="ORF">ABIG07_004167</name>
</gene>
<evidence type="ECO:0000313" key="2">
    <source>
        <dbReference type="Proteomes" id="UP001565369"/>
    </source>
</evidence>
<reference evidence="1 2" key="1">
    <citation type="submission" date="2024-07" db="EMBL/GenBank/DDBJ databases">
        <title>Genomic Encyclopedia of Type Strains, Phase V (KMG-V): Genome sequencing to study the core and pangenomes of soil and plant-associated prokaryotes.</title>
        <authorList>
            <person name="Whitman W."/>
        </authorList>
    </citation>
    <scope>NUCLEOTIDE SEQUENCE [LARGE SCALE GENOMIC DNA]</scope>
    <source>
        <strain evidence="1 2">USDA 152</strain>
    </source>
</reference>
<sequence>MVRGRQIEFGHMAFASLHEWQGPLSPVAAILRGEHPDRAGTFDDRLEGCGKSAGMGIIGVERRAAVRNDDQLHVGLLAY</sequence>
<dbReference type="EMBL" id="JBGBZJ010000003">
    <property type="protein sequence ID" value="MEY9455219.1"/>
    <property type="molecule type" value="Genomic_DNA"/>
</dbReference>
<keyword evidence="2" id="KW-1185">Reference proteome</keyword>